<keyword evidence="1 4" id="KW-0732">Signal</keyword>
<keyword evidence="7" id="KW-1185">Reference proteome</keyword>
<comment type="caution">
    <text evidence="6">The sequence shown here is derived from an EMBL/GenBank/DDBJ whole genome shotgun (WGS) entry which is preliminary data.</text>
</comment>
<feature type="domain" description="SRCR" evidence="5">
    <location>
        <begin position="167"/>
        <end position="279"/>
    </location>
</feature>
<dbReference type="PROSITE" id="PS50287">
    <property type="entry name" value="SRCR_2"/>
    <property type="match status" value="2"/>
</dbReference>
<evidence type="ECO:0000259" key="5">
    <source>
        <dbReference type="PROSITE" id="PS50287"/>
    </source>
</evidence>
<evidence type="ECO:0000256" key="1">
    <source>
        <dbReference type="ARBA" id="ARBA00022729"/>
    </source>
</evidence>
<feature type="disulfide bond" evidence="3">
    <location>
        <begin position="247"/>
        <end position="257"/>
    </location>
</feature>
<dbReference type="GO" id="GO:0005615">
    <property type="term" value="C:extracellular space"/>
    <property type="evidence" value="ECO:0007669"/>
    <property type="project" value="TreeGrafter"/>
</dbReference>
<proteinExistence type="predicted"/>
<sequence>MFFCPFLIVSIILNQVWLTVWGLSLDKRPHQDGDLKLVDGPAPTMGTVLVYRGYGWGRICDDHWTMREAQVVCRQLGMGHALEAHRRNRYASNIGGSYMMDEVHCTGREERLIDCQFLGWGVHDCKQNEEVGVKCSYEAPVKLKPQWNPLQLDLNQTVLEKMSSVGVQLIHPKHLPQTKDKIASFYPVLVELEDGTQGSVCSDHFKGAEAIVYCRQIGAGIGGRVIPMPQHHTGVDRNGSIAIIGFCYGNESSLSDCRTYASPDGILCKSNLAAAVECMSDLPDLVPDRYSLESSSYLQRMSLWLLECALEENCLPDTVYQIIDRNPGNYAWMTRTLLRFSSVIENTGTADFKPLEEPENWEWHACHMHYHSMKVFSRYEVIDPDQRLLSVGLKASFCLEDNVCQSGVRPVYRCSNVIDTKGTQGISPGCRDMYLHDYDCQWVDITDIAPGRYTFQVSSNRTGCFF</sequence>
<evidence type="ECO:0000313" key="6">
    <source>
        <dbReference type="EMBL" id="KAA0201116.1"/>
    </source>
</evidence>
<dbReference type="InterPro" id="IPR001695">
    <property type="entry name" value="Lysyl_oxidase"/>
</dbReference>
<dbReference type="InterPro" id="IPR001190">
    <property type="entry name" value="SRCR"/>
</dbReference>
<name>A0A8E0S422_9TREM</name>
<dbReference type="SUPFAM" id="SSF56487">
    <property type="entry name" value="SRCR-like"/>
    <property type="match status" value="2"/>
</dbReference>
<feature type="chain" id="PRO_5034146708" evidence="4">
    <location>
        <begin position="23"/>
        <end position="466"/>
    </location>
</feature>
<dbReference type="PANTHER" id="PTHR45817:SF4">
    <property type="entry name" value="LYSYL OXIDASE-LIKE-RELATED"/>
    <property type="match status" value="1"/>
</dbReference>
<evidence type="ECO:0000256" key="3">
    <source>
        <dbReference type="PROSITE-ProRule" id="PRU00196"/>
    </source>
</evidence>
<feature type="domain" description="SRCR" evidence="5">
    <location>
        <begin position="35"/>
        <end position="136"/>
    </location>
</feature>
<dbReference type="GO" id="GO:0016020">
    <property type="term" value="C:membrane"/>
    <property type="evidence" value="ECO:0007669"/>
    <property type="project" value="InterPro"/>
</dbReference>
<dbReference type="InterPro" id="IPR050912">
    <property type="entry name" value="LOX-like_protein"/>
</dbReference>
<gene>
    <name evidence="6" type="ORF">FBUS_04124</name>
</gene>
<dbReference type="Gene3D" id="3.10.250.10">
    <property type="entry name" value="SRCR-like domain"/>
    <property type="match status" value="2"/>
</dbReference>
<organism evidence="6 7">
    <name type="scientific">Fasciolopsis buskii</name>
    <dbReference type="NCBI Taxonomy" id="27845"/>
    <lineage>
        <taxon>Eukaryota</taxon>
        <taxon>Metazoa</taxon>
        <taxon>Spiralia</taxon>
        <taxon>Lophotrochozoa</taxon>
        <taxon>Platyhelminthes</taxon>
        <taxon>Trematoda</taxon>
        <taxon>Digenea</taxon>
        <taxon>Plagiorchiida</taxon>
        <taxon>Echinostomata</taxon>
        <taxon>Echinostomatoidea</taxon>
        <taxon>Fasciolidae</taxon>
        <taxon>Fasciolopsis</taxon>
    </lineage>
</organism>
<dbReference type="InterPro" id="IPR036772">
    <property type="entry name" value="SRCR-like_dom_sf"/>
</dbReference>
<feature type="disulfide bond" evidence="3">
    <location>
        <begin position="105"/>
        <end position="115"/>
    </location>
</feature>
<dbReference type="EMBL" id="LUCM01000091">
    <property type="protein sequence ID" value="KAA0201116.1"/>
    <property type="molecule type" value="Genomic_DNA"/>
</dbReference>
<protein>
    <submittedName>
        <fullName evidence="6">Lysyl oxidase</fullName>
    </submittedName>
</protein>
<dbReference type="PANTHER" id="PTHR45817">
    <property type="entry name" value="LYSYL OXIDASE-LIKE-RELATED"/>
    <property type="match status" value="1"/>
</dbReference>
<evidence type="ECO:0000256" key="2">
    <source>
        <dbReference type="ARBA" id="ARBA00023157"/>
    </source>
</evidence>
<dbReference type="GO" id="GO:0004720">
    <property type="term" value="F:protein-lysine 6-oxidase activity"/>
    <property type="evidence" value="ECO:0007669"/>
    <property type="project" value="TreeGrafter"/>
</dbReference>
<dbReference type="PRINTS" id="PR00074">
    <property type="entry name" value="LYSYLOXIDASE"/>
</dbReference>
<keyword evidence="2 3" id="KW-1015">Disulfide bond</keyword>
<dbReference type="PRINTS" id="PR00258">
    <property type="entry name" value="SPERACTRCPTR"/>
</dbReference>
<dbReference type="AlphaFoldDB" id="A0A8E0S422"/>
<feature type="signal peptide" evidence="4">
    <location>
        <begin position="1"/>
        <end position="22"/>
    </location>
</feature>
<dbReference type="OrthoDB" id="547291at2759"/>
<evidence type="ECO:0000313" key="7">
    <source>
        <dbReference type="Proteomes" id="UP000728185"/>
    </source>
</evidence>
<evidence type="ECO:0000256" key="4">
    <source>
        <dbReference type="SAM" id="SignalP"/>
    </source>
</evidence>
<dbReference type="Proteomes" id="UP000728185">
    <property type="component" value="Unassembled WGS sequence"/>
</dbReference>
<dbReference type="FunFam" id="3.10.250.10:FF:000001">
    <property type="entry name" value="Lysyl oxidase 4 isoform X1"/>
    <property type="match status" value="1"/>
</dbReference>
<dbReference type="Pfam" id="PF01186">
    <property type="entry name" value="Lysyl_oxidase"/>
    <property type="match status" value="1"/>
</dbReference>
<dbReference type="GO" id="GO:0005507">
    <property type="term" value="F:copper ion binding"/>
    <property type="evidence" value="ECO:0007669"/>
    <property type="project" value="InterPro"/>
</dbReference>
<comment type="caution">
    <text evidence="3">Lacks conserved residue(s) required for the propagation of feature annotation.</text>
</comment>
<dbReference type="Pfam" id="PF00530">
    <property type="entry name" value="SRCR"/>
    <property type="match status" value="2"/>
</dbReference>
<reference evidence="6" key="1">
    <citation type="submission" date="2019-05" db="EMBL/GenBank/DDBJ databases">
        <title>Annotation for the trematode Fasciolopsis buski.</title>
        <authorList>
            <person name="Choi Y.-J."/>
        </authorList>
    </citation>
    <scope>NUCLEOTIDE SEQUENCE</scope>
    <source>
        <strain evidence="6">HT</strain>
        <tissue evidence="6">Whole worm</tissue>
    </source>
</reference>
<accession>A0A8E0S422</accession>
<dbReference type="SMART" id="SM00202">
    <property type="entry name" value="SR"/>
    <property type="match status" value="2"/>
</dbReference>